<dbReference type="InterPro" id="IPR057264">
    <property type="entry name" value="Ribosomal_uL24_C"/>
</dbReference>
<evidence type="ECO:0000256" key="2">
    <source>
        <dbReference type="ARBA" id="ARBA00022730"/>
    </source>
</evidence>
<keyword evidence="5 8" id="KW-0687">Ribonucleoprotein</keyword>
<dbReference type="CDD" id="cd06089">
    <property type="entry name" value="KOW_RPL26"/>
    <property type="match status" value="1"/>
</dbReference>
<evidence type="ECO:0000256" key="9">
    <source>
        <dbReference type="RuleBase" id="RU003477"/>
    </source>
</evidence>
<dbReference type="HAMAP" id="MF_01326_B">
    <property type="entry name" value="Ribosomal_uL24_B"/>
    <property type="match status" value="1"/>
</dbReference>
<dbReference type="EMBL" id="FTOA01000002">
    <property type="protein sequence ID" value="SIS58891.1"/>
    <property type="molecule type" value="Genomic_DNA"/>
</dbReference>
<evidence type="ECO:0000313" key="12">
    <source>
        <dbReference type="Proteomes" id="UP000185678"/>
    </source>
</evidence>
<comment type="function">
    <text evidence="7 8">One of the proteins that surrounds the polypeptide exit tunnel on the outside of the subunit.</text>
</comment>
<proteinExistence type="inferred from homology"/>
<dbReference type="PROSITE" id="PS01108">
    <property type="entry name" value="RIBOSOMAL_L24"/>
    <property type="match status" value="1"/>
</dbReference>
<dbReference type="InterPro" id="IPR014722">
    <property type="entry name" value="Rib_uL2_dom2"/>
</dbReference>
<reference evidence="11 12" key="1">
    <citation type="submission" date="2017-01" db="EMBL/GenBank/DDBJ databases">
        <authorList>
            <person name="Mah S.A."/>
            <person name="Swanson W.J."/>
            <person name="Moy G.W."/>
            <person name="Vacquier V.D."/>
        </authorList>
    </citation>
    <scope>NUCLEOTIDE SEQUENCE [LARGE SCALE GENOMIC DNA]</scope>
    <source>
        <strain evidence="11 12">DSM 11589</strain>
    </source>
</reference>
<dbReference type="FunFam" id="2.30.30.30:FF:000004">
    <property type="entry name" value="50S ribosomal protein L24"/>
    <property type="match status" value="1"/>
</dbReference>
<comment type="function">
    <text evidence="8">One of two assembly initiator proteins, it binds directly to the 5'-end of the 23S rRNA, where it nucleates assembly of the 50S subunit.</text>
</comment>
<dbReference type="InterPro" id="IPR003256">
    <property type="entry name" value="Ribosomal_uL24"/>
</dbReference>
<evidence type="ECO:0000256" key="1">
    <source>
        <dbReference type="ARBA" id="ARBA00010618"/>
    </source>
</evidence>
<name>A0A1N7KBC5_9PROT</name>
<dbReference type="GO" id="GO:0005840">
    <property type="term" value="C:ribosome"/>
    <property type="evidence" value="ECO:0007669"/>
    <property type="project" value="UniProtKB-KW"/>
</dbReference>
<dbReference type="InterPro" id="IPR008991">
    <property type="entry name" value="Translation_prot_SH3-like_sf"/>
</dbReference>
<dbReference type="GO" id="GO:1990904">
    <property type="term" value="C:ribonucleoprotein complex"/>
    <property type="evidence" value="ECO:0007669"/>
    <property type="project" value="UniProtKB-KW"/>
</dbReference>
<dbReference type="InterPro" id="IPR005824">
    <property type="entry name" value="KOW"/>
</dbReference>
<sequence length="104" mass="11453">MQKIRKGDTVVVLTGKDKGKQGEVIRSLPKENRVVVRGVNVVKKHTRPTNVSEGGIVAVEASLDVSNVAHIDPKDNKPTRVGFRVLEDGRKVRFAKRSGELLDK</sequence>
<dbReference type="STRING" id="80876.SAMN05421779_102690"/>
<comment type="subunit">
    <text evidence="8">Part of the 50S ribosomal subunit.</text>
</comment>
<evidence type="ECO:0000256" key="7">
    <source>
        <dbReference type="ARBA" id="ARBA00058688"/>
    </source>
</evidence>
<protein>
    <recommendedName>
        <fullName evidence="6 8">Large ribosomal subunit protein uL24</fullName>
    </recommendedName>
</protein>
<evidence type="ECO:0000256" key="4">
    <source>
        <dbReference type="ARBA" id="ARBA00022980"/>
    </source>
</evidence>
<evidence type="ECO:0000256" key="8">
    <source>
        <dbReference type="HAMAP-Rule" id="MF_01326"/>
    </source>
</evidence>
<dbReference type="SUPFAM" id="SSF50104">
    <property type="entry name" value="Translation proteins SH3-like domain"/>
    <property type="match status" value="1"/>
</dbReference>
<evidence type="ECO:0000256" key="5">
    <source>
        <dbReference type="ARBA" id="ARBA00023274"/>
    </source>
</evidence>
<accession>A0A1N7KBC5</accession>
<keyword evidence="12" id="KW-1185">Reference proteome</keyword>
<dbReference type="RefSeq" id="WP_076399513.1">
    <property type="nucleotide sequence ID" value="NZ_FTOA01000002.1"/>
</dbReference>
<dbReference type="NCBIfam" id="TIGR01079">
    <property type="entry name" value="rplX_bact"/>
    <property type="match status" value="1"/>
</dbReference>
<keyword evidence="2 8" id="KW-0699">rRNA-binding</keyword>
<dbReference type="GO" id="GO:0019843">
    <property type="term" value="F:rRNA binding"/>
    <property type="evidence" value="ECO:0007669"/>
    <property type="project" value="UniProtKB-UniRule"/>
</dbReference>
<feature type="domain" description="KOW" evidence="10">
    <location>
        <begin position="3"/>
        <end position="30"/>
    </location>
</feature>
<dbReference type="InterPro" id="IPR005825">
    <property type="entry name" value="Ribosomal_uL24_CS"/>
</dbReference>
<dbReference type="Proteomes" id="UP000185678">
    <property type="component" value="Unassembled WGS sequence"/>
</dbReference>
<dbReference type="PANTHER" id="PTHR12903">
    <property type="entry name" value="MITOCHONDRIAL RIBOSOMAL PROTEIN L24"/>
    <property type="match status" value="1"/>
</dbReference>
<evidence type="ECO:0000313" key="11">
    <source>
        <dbReference type="EMBL" id="SIS58891.1"/>
    </source>
</evidence>
<keyword evidence="4 8" id="KW-0689">Ribosomal protein</keyword>
<keyword evidence="3 8" id="KW-0694">RNA-binding</keyword>
<organism evidence="11 12">
    <name type="scientific">Insolitispirillum peregrinum</name>
    <dbReference type="NCBI Taxonomy" id="80876"/>
    <lineage>
        <taxon>Bacteria</taxon>
        <taxon>Pseudomonadati</taxon>
        <taxon>Pseudomonadota</taxon>
        <taxon>Alphaproteobacteria</taxon>
        <taxon>Rhodospirillales</taxon>
        <taxon>Novispirillaceae</taxon>
        <taxon>Insolitispirillum</taxon>
    </lineage>
</organism>
<gene>
    <name evidence="8" type="primary">rplX</name>
    <name evidence="11" type="ORF">SAMN05421779_102690</name>
</gene>
<dbReference type="SMART" id="SM00739">
    <property type="entry name" value="KOW"/>
    <property type="match status" value="1"/>
</dbReference>
<dbReference type="AlphaFoldDB" id="A0A1N7KBC5"/>
<dbReference type="Gene3D" id="2.30.30.30">
    <property type="match status" value="1"/>
</dbReference>
<dbReference type="Pfam" id="PF00467">
    <property type="entry name" value="KOW"/>
    <property type="match status" value="1"/>
</dbReference>
<evidence type="ECO:0000256" key="3">
    <source>
        <dbReference type="ARBA" id="ARBA00022884"/>
    </source>
</evidence>
<dbReference type="GO" id="GO:0003735">
    <property type="term" value="F:structural constituent of ribosome"/>
    <property type="evidence" value="ECO:0007669"/>
    <property type="project" value="InterPro"/>
</dbReference>
<comment type="similarity">
    <text evidence="1 8 9">Belongs to the universal ribosomal protein uL24 family.</text>
</comment>
<dbReference type="OrthoDB" id="9807419at2"/>
<dbReference type="Pfam" id="PF17136">
    <property type="entry name" value="ribosomal_L24"/>
    <property type="match status" value="1"/>
</dbReference>
<dbReference type="GO" id="GO:0006412">
    <property type="term" value="P:translation"/>
    <property type="evidence" value="ECO:0007669"/>
    <property type="project" value="UniProtKB-UniRule"/>
</dbReference>
<evidence type="ECO:0000256" key="6">
    <source>
        <dbReference type="ARBA" id="ARBA00035206"/>
    </source>
</evidence>
<dbReference type="InterPro" id="IPR041988">
    <property type="entry name" value="Ribosomal_uL24_KOW"/>
</dbReference>
<evidence type="ECO:0000259" key="10">
    <source>
        <dbReference type="SMART" id="SM00739"/>
    </source>
</evidence>